<accession>A0A7W1XTL5</accession>
<proteinExistence type="inferred from homology"/>
<dbReference type="HAMAP" id="MF_00800">
    <property type="entry name" value="UPF0340"/>
    <property type="match status" value="1"/>
</dbReference>
<dbReference type="InterPro" id="IPR006340">
    <property type="entry name" value="DUF436"/>
</dbReference>
<organism evidence="2 3">
    <name type="scientific">Thermoactinomyces mirandus</name>
    <dbReference type="NCBI Taxonomy" id="2756294"/>
    <lineage>
        <taxon>Bacteria</taxon>
        <taxon>Bacillati</taxon>
        <taxon>Bacillota</taxon>
        <taxon>Bacilli</taxon>
        <taxon>Bacillales</taxon>
        <taxon>Thermoactinomycetaceae</taxon>
        <taxon>Thermoactinomyces</taxon>
    </lineage>
</organism>
<dbReference type="EMBL" id="JACEOL010000036">
    <property type="protein sequence ID" value="MBA4602951.1"/>
    <property type="molecule type" value="Genomic_DNA"/>
</dbReference>
<keyword evidence="3" id="KW-1185">Reference proteome</keyword>
<dbReference type="PIRSF" id="PIRSF007510">
    <property type="entry name" value="UCP007510"/>
    <property type="match status" value="1"/>
</dbReference>
<evidence type="ECO:0000256" key="1">
    <source>
        <dbReference type="HAMAP-Rule" id="MF_00800"/>
    </source>
</evidence>
<dbReference type="Pfam" id="PF04260">
    <property type="entry name" value="DUF436"/>
    <property type="match status" value="1"/>
</dbReference>
<dbReference type="SUPFAM" id="SSF110710">
    <property type="entry name" value="TTHA0583/YokD-like"/>
    <property type="match status" value="1"/>
</dbReference>
<protein>
    <recommendedName>
        <fullName evidence="1">UPF0340 protein H2C83_11625</fullName>
    </recommendedName>
</protein>
<dbReference type="InterPro" id="IPR028345">
    <property type="entry name" value="Antibiotic_NAT-like"/>
</dbReference>
<comment type="caution">
    <text evidence="2">The sequence shown here is derived from an EMBL/GenBank/DDBJ whole genome shotgun (WGS) entry which is preliminary data.</text>
</comment>
<name>A0A7W1XTL5_9BACL</name>
<reference evidence="2 3" key="1">
    <citation type="submission" date="2020-07" db="EMBL/GenBank/DDBJ databases">
        <title>Thermoactinomyces phylogeny.</title>
        <authorList>
            <person name="Dunlap C."/>
        </authorList>
    </citation>
    <scope>NUCLEOTIDE SEQUENCE [LARGE SCALE GENOMIC DNA]</scope>
    <source>
        <strain evidence="2 3">AMNI-1</strain>
    </source>
</reference>
<evidence type="ECO:0000313" key="3">
    <source>
        <dbReference type="Proteomes" id="UP000538292"/>
    </source>
</evidence>
<evidence type="ECO:0000313" key="2">
    <source>
        <dbReference type="EMBL" id="MBA4602951.1"/>
    </source>
</evidence>
<dbReference type="AlphaFoldDB" id="A0A7W1XTL5"/>
<gene>
    <name evidence="2" type="ORF">H2C83_11625</name>
</gene>
<dbReference type="Gene3D" id="3.40.50.10360">
    <property type="entry name" value="Hypothetical protein TT1679"/>
    <property type="match status" value="1"/>
</dbReference>
<dbReference type="RefSeq" id="WP_181740989.1">
    <property type="nucleotide sequence ID" value="NZ_JACEOL010000036.1"/>
</dbReference>
<dbReference type="Proteomes" id="UP000538292">
    <property type="component" value="Unassembled WGS sequence"/>
</dbReference>
<dbReference type="NCBIfam" id="TIGR01440">
    <property type="entry name" value="TIGR01440 family protein"/>
    <property type="match status" value="1"/>
</dbReference>
<sequence>MLREEVKSALDDLLEAMPLTSRHVLVVGASTSEVSGKKIGTSGSEEIAKILYDAICDVQKQAGFHLAFQACEHLNRALVVERETAERFGWPEVTVIPVHNAGGAMAAYAFRHMQDPVIVEHIQADAGIDIGDTLIGMHLKPVAVPVRPTQRTIGKAHVTMAKTRPKLIGGARAIYDY</sequence>
<comment type="similarity">
    <text evidence="1">Belongs to the UPF0340 family.</text>
</comment>